<dbReference type="GO" id="GO:0005249">
    <property type="term" value="F:voltage-gated potassium channel activity"/>
    <property type="evidence" value="ECO:0007669"/>
    <property type="project" value="InterPro"/>
</dbReference>
<dbReference type="InterPro" id="IPR027359">
    <property type="entry name" value="Volt_channel_dom_sf"/>
</dbReference>
<dbReference type="AlphaFoldDB" id="A0A4R6Y9C2"/>
<gene>
    <name evidence="14" type="ORF">DFR44_106107</name>
</gene>
<reference evidence="14 15" key="1">
    <citation type="submission" date="2019-03" db="EMBL/GenBank/DDBJ databases">
        <title>Genomic Encyclopedia of Type Strains, Phase IV (KMG-IV): sequencing the most valuable type-strain genomes for metagenomic binning, comparative biology and taxonomic classification.</title>
        <authorList>
            <person name="Goeker M."/>
        </authorList>
    </citation>
    <scope>NUCLEOTIDE SEQUENCE [LARGE SCALE GENOMIC DNA]</scope>
    <source>
        <strain evidence="14 15">DSM 102852</strain>
    </source>
</reference>
<dbReference type="GO" id="GO:0008076">
    <property type="term" value="C:voltage-gated potassium channel complex"/>
    <property type="evidence" value="ECO:0007669"/>
    <property type="project" value="InterPro"/>
</dbReference>
<keyword evidence="10 12" id="KW-0472">Membrane</keyword>
<dbReference type="EMBL" id="SNZE01000006">
    <property type="protein sequence ID" value="TDR32040.1"/>
    <property type="molecule type" value="Genomic_DNA"/>
</dbReference>
<dbReference type="InterPro" id="IPR028325">
    <property type="entry name" value="VG_K_chnl"/>
</dbReference>
<feature type="transmembrane region" description="Helical" evidence="12">
    <location>
        <begin position="40"/>
        <end position="58"/>
    </location>
</feature>
<proteinExistence type="predicted"/>
<protein>
    <submittedName>
        <fullName evidence="14">Voltage-gated potassium channel</fullName>
    </submittedName>
</protein>
<sequence>MEILNINPDKQIKRIGKPLSGWRLRVYTIIFEADTRAGRIFDLSLLLMIMLSVAVVFAESVKSIDARYGAWFNALEWFFTIVFTIEYILRLTCIRHPIRYANSFFGVVDLLSILPTYLAFFIPGSHMLANIRVLRLLRIFRVLGLSAYVREYYALVTAIRSSGRKIFIFLSFVVILTIIMGTIMYIVEGEESGFSSIPTSIYWAITTMTTVGYGDISPASNLGRFIASIMMLAGWGILAVPTGIVTVEMGNIKRFRQKPTTRTCHECLTEGHLPEAKFCMNCGSELPEYQCDEDDK</sequence>
<dbReference type="Proteomes" id="UP000294480">
    <property type="component" value="Unassembled WGS sequence"/>
</dbReference>
<keyword evidence="11 14" id="KW-0407">Ion channel</keyword>
<feature type="transmembrane region" description="Helical" evidence="12">
    <location>
        <begin position="166"/>
        <end position="187"/>
    </location>
</feature>
<evidence type="ECO:0000256" key="9">
    <source>
        <dbReference type="ARBA" id="ARBA00023065"/>
    </source>
</evidence>
<dbReference type="OrthoDB" id="9799090at2"/>
<dbReference type="SUPFAM" id="SSF81324">
    <property type="entry name" value="Voltage-gated potassium channels"/>
    <property type="match status" value="1"/>
</dbReference>
<keyword evidence="4 12" id="KW-0812">Transmembrane</keyword>
<evidence type="ECO:0000256" key="8">
    <source>
        <dbReference type="ARBA" id="ARBA00022989"/>
    </source>
</evidence>
<evidence type="ECO:0000256" key="10">
    <source>
        <dbReference type="ARBA" id="ARBA00023136"/>
    </source>
</evidence>
<feature type="transmembrane region" description="Helical" evidence="12">
    <location>
        <begin position="70"/>
        <end position="89"/>
    </location>
</feature>
<comment type="caution">
    <text evidence="14">The sequence shown here is derived from an EMBL/GenBank/DDBJ whole genome shotgun (WGS) entry which is preliminary data.</text>
</comment>
<dbReference type="InterPro" id="IPR005821">
    <property type="entry name" value="Ion_trans_dom"/>
</dbReference>
<evidence type="ECO:0000256" key="5">
    <source>
        <dbReference type="ARBA" id="ARBA00022826"/>
    </source>
</evidence>
<dbReference type="Gene3D" id="1.20.120.350">
    <property type="entry name" value="Voltage-gated potassium channels. Chain C"/>
    <property type="match status" value="1"/>
</dbReference>
<dbReference type="RefSeq" id="WP_133619475.1">
    <property type="nucleotide sequence ID" value="NZ_SNZE01000006.1"/>
</dbReference>
<evidence type="ECO:0000256" key="12">
    <source>
        <dbReference type="SAM" id="Phobius"/>
    </source>
</evidence>
<evidence type="ECO:0000256" key="1">
    <source>
        <dbReference type="ARBA" id="ARBA00004141"/>
    </source>
</evidence>
<feature type="transmembrane region" description="Helical" evidence="12">
    <location>
        <begin position="134"/>
        <end position="154"/>
    </location>
</feature>
<keyword evidence="3" id="KW-0633">Potassium transport</keyword>
<keyword evidence="15" id="KW-1185">Reference proteome</keyword>
<feature type="transmembrane region" description="Helical" evidence="12">
    <location>
        <begin position="101"/>
        <end position="122"/>
    </location>
</feature>
<evidence type="ECO:0000313" key="14">
    <source>
        <dbReference type="EMBL" id="TDR32040.1"/>
    </source>
</evidence>
<keyword evidence="7" id="KW-0630">Potassium</keyword>
<dbReference type="Gene3D" id="1.10.287.70">
    <property type="match status" value="1"/>
</dbReference>
<evidence type="ECO:0000256" key="2">
    <source>
        <dbReference type="ARBA" id="ARBA00022448"/>
    </source>
</evidence>
<evidence type="ECO:0000313" key="15">
    <source>
        <dbReference type="Proteomes" id="UP000294480"/>
    </source>
</evidence>
<keyword evidence="5" id="KW-0631">Potassium channel</keyword>
<keyword evidence="9" id="KW-0406">Ion transport</keyword>
<comment type="subcellular location">
    <subcellularLocation>
        <location evidence="1">Membrane</location>
        <topology evidence="1">Multi-pass membrane protein</topology>
    </subcellularLocation>
</comment>
<evidence type="ECO:0000256" key="4">
    <source>
        <dbReference type="ARBA" id="ARBA00022692"/>
    </source>
</evidence>
<dbReference type="PANTHER" id="PTHR11537:SF254">
    <property type="entry name" value="POTASSIUM VOLTAGE-GATED CHANNEL PROTEIN SHAB"/>
    <property type="match status" value="1"/>
</dbReference>
<keyword evidence="2" id="KW-0813">Transport</keyword>
<evidence type="ECO:0000256" key="7">
    <source>
        <dbReference type="ARBA" id="ARBA00022958"/>
    </source>
</evidence>
<organism evidence="14 15">
    <name type="scientific">Hydromonas duriensis</name>
    <dbReference type="NCBI Taxonomy" id="1527608"/>
    <lineage>
        <taxon>Bacteria</taxon>
        <taxon>Pseudomonadati</taxon>
        <taxon>Pseudomonadota</taxon>
        <taxon>Betaproteobacteria</taxon>
        <taxon>Burkholderiales</taxon>
        <taxon>Burkholderiaceae</taxon>
        <taxon>Hydromonas</taxon>
    </lineage>
</organism>
<feature type="domain" description="Ion transport" evidence="13">
    <location>
        <begin position="39"/>
        <end position="253"/>
    </location>
</feature>
<evidence type="ECO:0000259" key="13">
    <source>
        <dbReference type="Pfam" id="PF00520"/>
    </source>
</evidence>
<evidence type="ECO:0000256" key="6">
    <source>
        <dbReference type="ARBA" id="ARBA00022882"/>
    </source>
</evidence>
<dbReference type="PANTHER" id="PTHR11537">
    <property type="entry name" value="VOLTAGE-GATED POTASSIUM CHANNEL"/>
    <property type="match status" value="1"/>
</dbReference>
<dbReference type="GO" id="GO:0001508">
    <property type="term" value="P:action potential"/>
    <property type="evidence" value="ECO:0007669"/>
    <property type="project" value="TreeGrafter"/>
</dbReference>
<keyword evidence="6" id="KW-0851">Voltage-gated channel</keyword>
<dbReference type="PRINTS" id="PR00169">
    <property type="entry name" value="KCHANNEL"/>
</dbReference>
<accession>A0A4R6Y9C2</accession>
<evidence type="ECO:0000256" key="11">
    <source>
        <dbReference type="ARBA" id="ARBA00023303"/>
    </source>
</evidence>
<name>A0A4R6Y9C2_9BURK</name>
<feature type="transmembrane region" description="Helical" evidence="12">
    <location>
        <begin position="225"/>
        <end position="247"/>
    </location>
</feature>
<dbReference type="Pfam" id="PF00520">
    <property type="entry name" value="Ion_trans"/>
    <property type="match status" value="1"/>
</dbReference>
<keyword evidence="8 12" id="KW-1133">Transmembrane helix</keyword>
<evidence type="ECO:0000256" key="3">
    <source>
        <dbReference type="ARBA" id="ARBA00022538"/>
    </source>
</evidence>